<gene>
    <name evidence="2" type="ORF">DB30_03477</name>
</gene>
<comment type="caution">
    <text evidence="2">The sequence shown here is derived from an EMBL/GenBank/DDBJ whole genome shotgun (WGS) entry which is preliminary data.</text>
</comment>
<reference evidence="2 3" key="1">
    <citation type="submission" date="2014-12" db="EMBL/GenBank/DDBJ databases">
        <title>Genome assembly of Enhygromyxa salina DSM 15201.</title>
        <authorList>
            <person name="Sharma G."/>
            <person name="Subramanian S."/>
        </authorList>
    </citation>
    <scope>NUCLEOTIDE SEQUENCE [LARGE SCALE GENOMIC DNA]</scope>
    <source>
        <strain evidence="2 3">DSM 15201</strain>
    </source>
</reference>
<evidence type="ECO:0000259" key="1">
    <source>
        <dbReference type="Pfam" id="PF10592"/>
    </source>
</evidence>
<dbReference type="EMBL" id="JMCC02000027">
    <property type="protein sequence ID" value="KIG17294.1"/>
    <property type="molecule type" value="Genomic_DNA"/>
</dbReference>
<dbReference type="Proteomes" id="UP000031599">
    <property type="component" value="Unassembled WGS sequence"/>
</dbReference>
<dbReference type="InterPro" id="IPR018891">
    <property type="entry name" value="AIPR_C"/>
</dbReference>
<name>A0A0C1ZID2_9BACT</name>
<dbReference type="Pfam" id="PF10592">
    <property type="entry name" value="AIPR"/>
    <property type="match status" value="1"/>
</dbReference>
<proteinExistence type="predicted"/>
<organism evidence="2 3">
    <name type="scientific">Enhygromyxa salina</name>
    <dbReference type="NCBI Taxonomy" id="215803"/>
    <lineage>
        <taxon>Bacteria</taxon>
        <taxon>Pseudomonadati</taxon>
        <taxon>Myxococcota</taxon>
        <taxon>Polyangia</taxon>
        <taxon>Nannocystales</taxon>
        <taxon>Nannocystaceae</taxon>
        <taxon>Enhygromyxa</taxon>
    </lineage>
</organism>
<dbReference type="RefSeq" id="WP_052548492.1">
    <property type="nucleotide sequence ID" value="NZ_JMCC02000027.1"/>
</dbReference>
<sequence>MNVSAAIIDQRVTALMEELRDRAKEELNISGDETKLKSLAFVFLCVRTLLDLDTDDAFDCLVEGGNDFGVDAIHITDERDGEFLVTLVQAKYSKSLEGASGFPATGLEKLAQAVRYLFDPNTTLNTINERLHVRVEEVRSLIRDGIIPQVRVIACNNGKRWESNGAEVIRVANLGDQVTWEYVNHEDIVKILKSTKPVNDRLQLTGKALVENMNFSRVLVGRVSVEEVYALIDRNGDRLLERNIRRYLGLRGNRVNEAIQGTLSREPSNFYFYNNGITLTCDKFSHNALQSGDFQIQVENLQIINGGQTCMTIHRTLKNSSAKGERSAPASVLLRLYELPSDNEDLVQRITYATNSQNPVDLRDLRANDERQQRLELDIEQLGYTYRRKRADHSTRPTDITSGAAAQAVLAVWRKRPHQAKFFSREHFGKLYDITFSEDLSGAQVIVAVLLYRIAENRRRRPRASDPNFVRYASAFIAMQMGRRLLVTLGNPATLGHRDFTRAQAEIDANGEAYFEAASRDVAQALKDLYGDREISLQQLSATFRRGDLIDRLQAIHVSPRL</sequence>
<feature type="domain" description="Abortive phage infection protein C-terminal" evidence="1">
    <location>
        <begin position="240"/>
        <end position="484"/>
    </location>
</feature>
<evidence type="ECO:0000313" key="3">
    <source>
        <dbReference type="Proteomes" id="UP000031599"/>
    </source>
</evidence>
<accession>A0A0C1ZID2</accession>
<evidence type="ECO:0000313" key="2">
    <source>
        <dbReference type="EMBL" id="KIG17294.1"/>
    </source>
</evidence>
<dbReference type="AlphaFoldDB" id="A0A0C1ZID2"/>
<protein>
    <submittedName>
        <fullName evidence="2">Putative abortive infection phage resistance protein</fullName>
    </submittedName>
</protein>